<evidence type="ECO:0000313" key="2">
    <source>
        <dbReference type="EMBL" id="MXQ14209.1"/>
    </source>
</evidence>
<evidence type="ECO:0000259" key="1">
    <source>
        <dbReference type="PROSITE" id="PS51186"/>
    </source>
</evidence>
<dbReference type="Pfam" id="PF18014">
    <property type="entry name" value="Acetyltransf_18"/>
    <property type="match status" value="1"/>
</dbReference>
<name>A0A7X3SRL8_9HYPH</name>
<dbReference type="PANTHER" id="PTHR47237">
    <property type="entry name" value="SLL0310 PROTEIN"/>
    <property type="match status" value="1"/>
</dbReference>
<dbReference type="RefSeq" id="WP_160887902.1">
    <property type="nucleotide sequence ID" value="NZ_WURB01000028.1"/>
</dbReference>
<sequence length="278" mass="29899">MTAQLISLEPMKTEHLDGAVLLSREAGWPHRREDWELVLSVSEGLVALQDGRVVATTLMTPFGSDAAAINMVIVEAALRGRGVGRKLMDAALEKAGARSCRLVATKEGLPLYEKLGFTAIGEIAQHQGQAVRVEAPAGVNWAQDDEHEKISALDRAACDLDRSALMRILRRTVKFAVIRERGEVVAFAGVRAFGRGLVVGPVVARSSGQAKDLIRFMFAHHQGAFVRVDTDLSTGLGPWLAEHGLAHVGGGVSMRRGPDIEQAETSYCTFALVNQALG</sequence>
<dbReference type="EMBL" id="WURB01000028">
    <property type="protein sequence ID" value="MXQ14209.1"/>
    <property type="molecule type" value="Genomic_DNA"/>
</dbReference>
<dbReference type="Proteomes" id="UP000436483">
    <property type="component" value="Unassembled WGS sequence"/>
</dbReference>
<accession>A0A7X3SRL8</accession>
<keyword evidence="3" id="KW-1185">Reference proteome</keyword>
<dbReference type="SUPFAM" id="SSF55729">
    <property type="entry name" value="Acyl-CoA N-acyltransferases (Nat)"/>
    <property type="match status" value="1"/>
</dbReference>
<dbReference type="InterPro" id="IPR041496">
    <property type="entry name" value="YitH/HolE_GNAT"/>
</dbReference>
<dbReference type="PANTHER" id="PTHR47237:SF2">
    <property type="entry name" value="BLL4206 PROTEIN"/>
    <property type="match status" value="1"/>
</dbReference>
<dbReference type="AlphaFoldDB" id="A0A7X3SRL8"/>
<dbReference type="OrthoDB" id="8453373at2"/>
<protein>
    <submittedName>
        <fullName evidence="2">GNAT family N-acetyltransferase</fullName>
    </submittedName>
</protein>
<comment type="caution">
    <text evidence="2">The sequence shown here is derived from an EMBL/GenBank/DDBJ whole genome shotgun (WGS) entry which is preliminary data.</text>
</comment>
<dbReference type="Gene3D" id="3.40.630.30">
    <property type="match status" value="1"/>
</dbReference>
<dbReference type="Pfam" id="PF13508">
    <property type="entry name" value="Acetyltransf_7"/>
    <property type="match status" value="1"/>
</dbReference>
<dbReference type="InterPro" id="IPR000182">
    <property type="entry name" value="GNAT_dom"/>
</dbReference>
<organism evidence="2 3">
    <name type="scientific">Microvirga makkahensis</name>
    <dbReference type="NCBI Taxonomy" id="1128670"/>
    <lineage>
        <taxon>Bacteria</taxon>
        <taxon>Pseudomonadati</taxon>
        <taxon>Pseudomonadota</taxon>
        <taxon>Alphaproteobacteria</taxon>
        <taxon>Hyphomicrobiales</taxon>
        <taxon>Methylobacteriaceae</taxon>
        <taxon>Microvirga</taxon>
    </lineage>
</organism>
<dbReference type="PROSITE" id="PS51186">
    <property type="entry name" value="GNAT"/>
    <property type="match status" value="1"/>
</dbReference>
<evidence type="ECO:0000313" key="3">
    <source>
        <dbReference type="Proteomes" id="UP000436483"/>
    </source>
</evidence>
<dbReference type="InterPro" id="IPR052729">
    <property type="entry name" value="Acyl/Acetyltrans_Enzymes"/>
</dbReference>
<gene>
    <name evidence="2" type="ORF">GR328_22685</name>
</gene>
<dbReference type="InterPro" id="IPR016181">
    <property type="entry name" value="Acyl_CoA_acyltransferase"/>
</dbReference>
<dbReference type="GO" id="GO:0016747">
    <property type="term" value="F:acyltransferase activity, transferring groups other than amino-acyl groups"/>
    <property type="evidence" value="ECO:0007669"/>
    <property type="project" value="InterPro"/>
</dbReference>
<proteinExistence type="predicted"/>
<reference evidence="2 3" key="1">
    <citation type="submission" date="2019-12" db="EMBL/GenBank/DDBJ databases">
        <authorList>
            <person name="Yuan C.-G."/>
        </authorList>
    </citation>
    <scope>NUCLEOTIDE SEQUENCE [LARGE SCALE GENOMIC DNA]</scope>
    <source>
        <strain evidence="2 3">KCTC 23863</strain>
    </source>
</reference>
<dbReference type="Gene3D" id="3.40.630.90">
    <property type="match status" value="1"/>
</dbReference>
<dbReference type="CDD" id="cd04301">
    <property type="entry name" value="NAT_SF"/>
    <property type="match status" value="1"/>
</dbReference>
<keyword evidence="2" id="KW-0808">Transferase</keyword>
<reference evidence="2 3" key="2">
    <citation type="submission" date="2020-01" db="EMBL/GenBank/DDBJ databases">
        <title>Microvirga sp. nov., an arsenate reduction bacterium isolated from Tibet hotspring sediments.</title>
        <authorList>
            <person name="Xian W.-D."/>
            <person name="Li W.-J."/>
        </authorList>
    </citation>
    <scope>NUCLEOTIDE SEQUENCE [LARGE SCALE GENOMIC DNA]</scope>
    <source>
        <strain evidence="2 3">KCTC 23863</strain>
    </source>
</reference>
<feature type="domain" description="N-acetyltransferase" evidence="1">
    <location>
        <begin position="6"/>
        <end position="138"/>
    </location>
</feature>